<evidence type="ECO:0000313" key="1">
    <source>
        <dbReference type="EMBL" id="CAH2300773.1"/>
    </source>
</evidence>
<gene>
    <name evidence="1" type="ORF">PECUL_23A042685</name>
</gene>
<feature type="non-terminal residue" evidence="1">
    <location>
        <position position="87"/>
    </location>
</feature>
<keyword evidence="2" id="KW-1185">Reference proteome</keyword>
<proteinExistence type="predicted"/>
<sequence length="87" mass="10155">MEQSHMCVVKGAKQHLTFGELVEKAASDMTVRVRNRSRCISVNKLLNQHQMFVESYYYHLYHTKCDCYIDARSNENLINSFPTVDIP</sequence>
<accession>A0AAD1SGR4</accession>
<reference evidence="1" key="1">
    <citation type="submission" date="2022-03" db="EMBL/GenBank/DDBJ databases">
        <authorList>
            <person name="Alioto T."/>
            <person name="Alioto T."/>
            <person name="Gomez Garrido J."/>
        </authorList>
    </citation>
    <scope>NUCLEOTIDE SEQUENCE</scope>
</reference>
<evidence type="ECO:0000313" key="2">
    <source>
        <dbReference type="Proteomes" id="UP001295444"/>
    </source>
</evidence>
<name>A0AAD1SGR4_PELCU</name>
<dbReference type="Proteomes" id="UP001295444">
    <property type="component" value="Chromosome 06"/>
</dbReference>
<dbReference type="EMBL" id="OW240917">
    <property type="protein sequence ID" value="CAH2300773.1"/>
    <property type="molecule type" value="Genomic_DNA"/>
</dbReference>
<dbReference type="AlphaFoldDB" id="A0AAD1SGR4"/>
<organism evidence="1 2">
    <name type="scientific">Pelobates cultripes</name>
    <name type="common">Western spadefoot toad</name>
    <dbReference type="NCBI Taxonomy" id="61616"/>
    <lineage>
        <taxon>Eukaryota</taxon>
        <taxon>Metazoa</taxon>
        <taxon>Chordata</taxon>
        <taxon>Craniata</taxon>
        <taxon>Vertebrata</taxon>
        <taxon>Euteleostomi</taxon>
        <taxon>Amphibia</taxon>
        <taxon>Batrachia</taxon>
        <taxon>Anura</taxon>
        <taxon>Pelobatoidea</taxon>
        <taxon>Pelobatidae</taxon>
        <taxon>Pelobates</taxon>
    </lineage>
</organism>
<protein>
    <submittedName>
        <fullName evidence="1">Uncharacterized protein</fullName>
    </submittedName>
</protein>